<dbReference type="Proteomes" id="UP000059074">
    <property type="component" value="Unassembled WGS sequence"/>
</dbReference>
<accession>A0A109BQU9</accession>
<dbReference type="EMBL" id="LMTR01000006">
    <property type="protein sequence ID" value="KWT72527.1"/>
    <property type="molecule type" value="Genomic_DNA"/>
</dbReference>
<comment type="caution">
    <text evidence="1">The sequence shown here is derived from an EMBL/GenBank/DDBJ whole genome shotgun (WGS) entry which is preliminary data.</text>
</comment>
<organism evidence="1 2">
    <name type="scientific">Hyphomicrobium sulfonivorans</name>
    <dbReference type="NCBI Taxonomy" id="121290"/>
    <lineage>
        <taxon>Bacteria</taxon>
        <taxon>Pseudomonadati</taxon>
        <taxon>Pseudomonadota</taxon>
        <taxon>Alphaproteobacteria</taxon>
        <taxon>Hyphomicrobiales</taxon>
        <taxon>Hyphomicrobiaceae</taxon>
        <taxon>Hyphomicrobium</taxon>
    </lineage>
</organism>
<evidence type="ECO:0000313" key="2">
    <source>
        <dbReference type="Proteomes" id="UP000059074"/>
    </source>
</evidence>
<evidence type="ECO:0000313" key="1">
    <source>
        <dbReference type="EMBL" id="KWT72527.1"/>
    </source>
</evidence>
<keyword evidence="2" id="KW-1185">Reference proteome</keyword>
<dbReference type="PATRIC" id="fig|121290.4.peg.1636"/>
<protein>
    <submittedName>
        <fullName evidence="1">Uncharacterized protein</fullName>
    </submittedName>
</protein>
<gene>
    <name evidence="1" type="ORF">APY04_0089</name>
</gene>
<dbReference type="Pfam" id="PF09694">
    <property type="entry name" value="Gcw_chp"/>
    <property type="match status" value="1"/>
</dbReference>
<dbReference type="InterPro" id="IPR010239">
    <property type="entry name" value="CHP02001"/>
</dbReference>
<proteinExistence type="predicted"/>
<sequence>MGAGMAGFMAMSPVQAEQPATFGYSAVMAGATDYMFRGVSFTQGEPMINAYVEFTYGIAYLALSAENINSGSPDDIGYGALGPWEQDIYIGIRPTTGAIQWDIGLLWYIYGVRGGGVGVWDRDFFELKLGMSVSPTENLTIGATSFYAPEQGLALPEGLTLQGDVSYKLKNVGVFTPTLSATVGRWGLAENAHYVGGYFVDVDGDPHKSIVYWNAGLRLDVERLFFDFRYWDTNISSSDTDARFVFSAGIDLSP</sequence>
<dbReference type="AlphaFoldDB" id="A0A109BQU9"/>
<name>A0A109BQU9_HYPSL</name>
<reference evidence="1 2" key="1">
    <citation type="submission" date="2015-10" db="EMBL/GenBank/DDBJ databases">
        <title>Transcriptomic analysis of a linuron degrading triple-species bacterial consortium.</title>
        <authorList>
            <person name="Albers P."/>
        </authorList>
    </citation>
    <scope>NUCLEOTIDE SEQUENCE [LARGE SCALE GENOMIC DNA]</scope>
    <source>
        <strain evidence="1 2">WDL6</strain>
    </source>
</reference>